<accession>A0A6H5J779</accession>
<evidence type="ECO:0000256" key="1">
    <source>
        <dbReference type="SAM" id="MobiDB-lite"/>
    </source>
</evidence>
<keyword evidence="3" id="KW-1185">Reference proteome</keyword>
<proteinExistence type="predicted"/>
<evidence type="ECO:0000313" key="2">
    <source>
        <dbReference type="EMBL" id="CAB0045395.1"/>
    </source>
</evidence>
<protein>
    <submittedName>
        <fullName evidence="2">Uncharacterized protein</fullName>
    </submittedName>
</protein>
<feature type="compositionally biased region" description="Basic and acidic residues" evidence="1">
    <location>
        <begin position="188"/>
        <end position="205"/>
    </location>
</feature>
<feature type="region of interest" description="Disordered" evidence="1">
    <location>
        <begin position="110"/>
        <end position="276"/>
    </location>
</feature>
<dbReference type="EMBL" id="CADCXV010001569">
    <property type="protein sequence ID" value="CAB0045395.1"/>
    <property type="molecule type" value="Genomic_DNA"/>
</dbReference>
<dbReference type="AlphaFoldDB" id="A0A6H5J779"/>
<sequence length="276" mass="30141">MKGKITLGHCVLFDVKHKNIHLIVNKQLPIGTLALKRGAQKTALPEVLDASINCLSITIDTLLSSIVLIFFAFTSQGSSDFFFLLFSAPRIGIDLLCRLSSISGSAAEGESRSARVRRAGNKSLPSKSLRDREGIRPLSRRVMAPGIRGSESLGVRSRTARRAPPPRRAQAGCAQAGHIGAPRRRAGRGVEHRRERAGPRRREPAAPRSTPRKQAKRPLKCQRQRAPWSPSIGRRRIEESGALPLRDGSAAQTRRESDRPPPTIRDVRLSAGGAKA</sequence>
<reference evidence="2 3" key="1">
    <citation type="submission" date="2020-02" db="EMBL/GenBank/DDBJ databases">
        <authorList>
            <person name="Ferguson B K."/>
        </authorList>
    </citation>
    <scope>NUCLEOTIDE SEQUENCE [LARGE SCALE GENOMIC DNA]</scope>
</reference>
<organism evidence="2 3">
    <name type="scientific">Trichogramma brassicae</name>
    <dbReference type="NCBI Taxonomy" id="86971"/>
    <lineage>
        <taxon>Eukaryota</taxon>
        <taxon>Metazoa</taxon>
        <taxon>Ecdysozoa</taxon>
        <taxon>Arthropoda</taxon>
        <taxon>Hexapoda</taxon>
        <taxon>Insecta</taxon>
        <taxon>Pterygota</taxon>
        <taxon>Neoptera</taxon>
        <taxon>Endopterygota</taxon>
        <taxon>Hymenoptera</taxon>
        <taxon>Apocrita</taxon>
        <taxon>Proctotrupomorpha</taxon>
        <taxon>Chalcidoidea</taxon>
        <taxon>Trichogrammatidae</taxon>
        <taxon>Trichogramma</taxon>
    </lineage>
</organism>
<feature type="compositionally biased region" description="Basic residues" evidence="1">
    <location>
        <begin position="210"/>
        <end position="223"/>
    </location>
</feature>
<dbReference type="Proteomes" id="UP000479190">
    <property type="component" value="Unassembled WGS sequence"/>
</dbReference>
<evidence type="ECO:0000313" key="3">
    <source>
        <dbReference type="Proteomes" id="UP000479190"/>
    </source>
</evidence>
<gene>
    <name evidence="2" type="ORF">TBRA_LOCUS16900</name>
</gene>
<name>A0A6H5J779_9HYME</name>